<dbReference type="AlphaFoldDB" id="A0A327QKL2"/>
<keyword evidence="1" id="KW-0472">Membrane</keyword>
<dbReference type="Gene3D" id="2.60.120.1440">
    <property type="match status" value="1"/>
</dbReference>
<keyword evidence="5" id="KW-1185">Reference proteome</keyword>
<reference evidence="4 5" key="1">
    <citation type="submission" date="2018-06" db="EMBL/GenBank/DDBJ databases">
        <title>Genomic Encyclopedia of Archaeal and Bacterial Type Strains, Phase II (KMG-II): from individual species to whole genera.</title>
        <authorList>
            <person name="Goeker M."/>
        </authorList>
    </citation>
    <scope>NUCLEOTIDE SEQUENCE [LARGE SCALE GENOMIC DNA]</scope>
    <source>
        <strain evidence="4 5">DSM 23857</strain>
    </source>
</reference>
<dbReference type="Gene3D" id="3.55.50.30">
    <property type="match status" value="1"/>
</dbReference>
<dbReference type="OrthoDB" id="1523735at2"/>
<dbReference type="InterPro" id="IPR032508">
    <property type="entry name" value="FecR_C"/>
</dbReference>
<dbReference type="PANTHER" id="PTHR30273">
    <property type="entry name" value="PERIPLASMIC SIGNAL SENSOR AND SIGMA FACTOR ACTIVATOR FECR-RELATED"/>
    <property type="match status" value="1"/>
</dbReference>
<feature type="transmembrane region" description="Helical" evidence="1">
    <location>
        <begin position="100"/>
        <end position="117"/>
    </location>
</feature>
<dbReference type="Pfam" id="PF04773">
    <property type="entry name" value="FecR"/>
    <property type="match status" value="1"/>
</dbReference>
<accession>A0A327QKL2</accession>
<dbReference type="InterPro" id="IPR006860">
    <property type="entry name" value="FecR"/>
</dbReference>
<dbReference type="Pfam" id="PF16344">
    <property type="entry name" value="FecR_C"/>
    <property type="match status" value="1"/>
</dbReference>
<sequence length="339" mass="38135">MDYTLYRAEDFAADESFIRYYQRTDEEAVAFWENWMRCHPSKIDEIVLAEMMLSKLMGHLPQAAFEAEQARMQAFLQTASSYTPPSSTPKKSIVKMLRPYLVAACGLLIILVTLYIYHKPANNPAELGWTYFKNSPSQRTTIELPDGSTIMLNAGTSIRYAMSAAKDSLQVYLDGEAFFNVSQHANRAFLVHGGDMHVKVLGTTFNMSYYPEVGKSTVALVQGKISVSAKGDHLVELKPNEAASFDQTSASFATGAFNKEEVLGWQQDQLYFTKANFAEIKQRMKRMYNITLINRSTVNNMQYTGHFTNAGFQQVVESICFANGLGYTVSRDTVILKNQ</sequence>
<evidence type="ECO:0000313" key="4">
    <source>
        <dbReference type="EMBL" id="RAJ05186.1"/>
    </source>
</evidence>
<dbReference type="RefSeq" id="WP_111597796.1">
    <property type="nucleotide sequence ID" value="NZ_QLLL01000004.1"/>
</dbReference>
<dbReference type="Proteomes" id="UP000249547">
    <property type="component" value="Unassembled WGS sequence"/>
</dbReference>
<comment type="caution">
    <text evidence="4">The sequence shown here is derived from an EMBL/GenBank/DDBJ whole genome shotgun (WGS) entry which is preliminary data.</text>
</comment>
<dbReference type="EMBL" id="QLLL01000004">
    <property type="protein sequence ID" value="RAJ05186.1"/>
    <property type="molecule type" value="Genomic_DNA"/>
</dbReference>
<organism evidence="4 5">
    <name type="scientific">Chitinophaga skermanii</name>
    <dbReference type="NCBI Taxonomy" id="331697"/>
    <lineage>
        <taxon>Bacteria</taxon>
        <taxon>Pseudomonadati</taxon>
        <taxon>Bacteroidota</taxon>
        <taxon>Chitinophagia</taxon>
        <taxon>Chitinophagales</taxon>
        <taxon>Chitinophagaceae</taxon>
        <taxon>Chitinophaga</taxon>
    </lineage>
</organism>
<dbReference type="PANTHER" id="PTHR30273:SF2">
    <property type="entry name" value="PROTEIN FECR"/>
    <property type="match status" value="1"/>
</dbReference>
<dbReference type="InterPro" id="IPR012373">
    <property type="entry name" value="Ferrdict_sens_TM"/>
</dbReference>
<dbReference type="GO" id="GO:0016989">
    <property type="term" value="F:sigma factor antagonist activity"/>
    <property type="evidence" value="ECO:0007669"/>
    <property type="project" value="TreeGrafter"/>
</dbReference>
<proteinExistence type="predicted"/>
<evidence type="ECO:0000259" key="3">
    <source>
        <dbReference type="Pfam" id="PF16344"/>
    </source>
</evidence>
<dbReference type="PIRSF" id="PIRSF018266">
    <property type="entry name" value="FecR"/>
    <property type="match status" value="1"/>
</dbReference>
<evidence type="ECO:0000313" key="5">
    <source>
        <dbReference type="Proteomes" id="UP000249547"/>
    </source>
</evidence>
<keyword evidence="1" id="KW-1133">Transmembrane helix</keyword>
<feature type="domain" description="Protein FecR C-terminal" evidence="3">
    <location>
        <begin position="270"/>
        <end position="336"/>
    </location>
</feature>
<protein>
    <submittedName>
        <fullName evidence="4">FecR family protein</fullName>
    </submittedName>
</protein>
<evidence type="ECO:0000256" key="1">
    <source>
        <dbReference type="SAM" id="Phobius"/>
    </source>
</evidence>
<feature type="domain" description="FecR protein" evidence="2">
    <location>
        <begin position="137"/>
        <end position="225"/>
    </location>
</feature>
<evidence type="ECO:0000259" key="2">
    <source>
        <dbReference type="Pfam" id="PF04773"/>
    </source>
</evidence>
<keyword evidence="1" id="KW-0812">Transmembrane</keyword>
<name>A0A327QKL2_9BACT</name>
<gene>
    <name evidence="4" type="ORF">LX64_02340</name>
</gene>